<dbReference type="Proteomes" id="UP000553632">
    <property type="component" value="Unassembled WGS sequence"/>
</dbReference>
<dbReference type="AlphaFoldDB" id="A0A7J6ULV7"/>
<organism evidence="1 2">
    <name type="scientific">Perkinsus olseni</name>
    <name type="common">Perkinsus atlanticus</name>
    <dbReference type="NCBI Taxonomy" id="32597"/>
    <lineage>
        <taxon>Eukaryota</taxon>
        <taxon>Sar</taxon>
        <taxon>Alveolata</taxon>
        <taxon>Perkinsozoa</taxon>
        <taxon>Perkinsea</taxon>
        <taxon>Perkinsida</taxon>
        <taxon>Perkinsidae</taxon>
        <taxon>Perkinsus</taxon>
    </lineage>
</organism>
<reference evidence="1 2" key="1">
    <citation type="submission" date="2020-04" db="EMBL/GenBank/DDBJ databases">
        <title>Perkinsus olseni comparative genomics.</title>
        <authorList>
            <person name="Bogema D.R."/>
        </authorList>
    </citation>
    <scope>NUCLEOTIDE SEQUENCE [LARGE SCALE GENOMIC DNA]</scope>
    <source>
        <strain evidence="1 2">ATCC PRA-207</strain>
    </source>
</reference>
<evidence type="ECO:0000313" key="1">
    <source>
        <dbReference type="EMBL" id="KAF4758214.1"/>
    </source>
</evidence>
<name>A0A7J6ULV7_PEROL</name>
<proteinExistence type="predicted"/>
<accession>A0A7J6ULV7</accession>
<sequence>MNVQLVTVSPRTVGSGAAPVQETKKPLGFWWAIVLLSPPKWGVVCSRELPCAPSRAECLSGLCFIALEGGCPPGMKGAAVQGLRLQE</sequence>
<gene>
    <name evidence="1" type="ORF">FOZ63_025283</name>
</gene>
<comment type="caution">
    <text evidence="1">The sequence shown here is derived from an EMBL/GenBank/DDBJ whole genome shotgun (WGS) entry which is preliminary data.</text>
</comment>
<protein>
    <submittedName>
        <fullName evidence="1">Uncharacterized protein</fullName>
    </submittedName>
</protein>
<keyword evidence="2" id="KW-1185">Reference proteome</keyword>
<feature type="non-terminal residue" evidence="1">
    <location>
        <position position="1"/>
    </location>
</feature>
<dbReference type="EMBL" id="JABANO010001713">
    <property type="protein sequence ID" value="KAF4758214.1"/>
    <property type="molecule type" value="Genomic_DNA"/>
</dbReference>
<evidence type="ECO:0000313" key="2">
    <source>
        <dbReference type="Proteomes" id="UP000553632"/>
    </source>
</evidence>